<dbReference type="Pfam" id="PF13360">
    <property type="entry name" value="PQQ_2"/>
    <property type="match status" value="2"/>
</dbReference>
<dbReference type="PANTHER" id="PTHR34512">
    <property type="entry name" value="CELL SURFACE PROTEIN"/>
    <property type="match status" value="1"/>
</dbReference>
<dbReference type="SUPFAM" id="SSF50998">
    <property type="entry name" value="Quinoprotein alcohol dehydrogenase-like"/>
    <property type="match status" value="1"/>
</dbReference>
<keyword evidence="4" id="KW-1185">Reference proteome</keyword>
<feature type="domain" description="Pyrrolo-quinoline quinone repeat" evidence="2">
    <location>
        <begin position="271"/>
        <end position="375"/>
    </location>
</feature>
<dbReference type="InterPro" id="IPR002372">
    <property type="entry name" value="PQQ_rpt_dom"/>
</dbReference>
<dbReference type="EMBL" id="RCDD01000002">
    <property type="protein sequence ID" value="RLK58790.1"/>
    <property type="molecule type" value="Genomic_DNA"/>
</dbReference>
<dbReference type="Gene3D" id="2.40.128.630">
    <property type="match status" value="1"/>
</dbReference>
<dbReference type="Gene3D" id="2.130.10.10">
    <property type="entry name" value="YVTN repeat-like/Quinoprotein amine dehydrogenase"/>
    <property type="match status" value="1"/>
</dbReference>
<comment type="caution">
    <text evidence="3">The sequence shown here is derived from an EMBL/GenBank/DDBJ whole genome shotgun (WGS) entry which is preliminary data.</text>
</comment>
<accession>A0A421B3B9</accession>
<keyword evidence="1" id="KW-0732">Signal</keyword>
<gene>
    <name evidence="3" type="ORF">CLV68_3265</name>
</gene>
<dbReference type="InterPro" id="IPR015943">
    <property type="entry name" value="WD40/YVTN_repeat-like_dom_sf"/>
</dbReference>
<organism evidence="3 4">
    <name type="scientific">Actinokineospora cianjurensis</name>
    <dbReference type="NCBI Taxonomy" id="585224"/>
    <lineage>
        <taxon>Bacteria</taxon>
        <taxon>Bacillati</taxon>
        <taxon>Actinomycetota</taxon>
        <taxon>Actinomycetes</taxon>
        <taxon>Pseudonocardiales</taxon>
        <taxon>Pseudonocardiaceae</taxon>
        <taxon>Actinokineospora</taxon>
    </lineage>
</organism>
<sequence length="401" mass="43000">MRRLPLVLVAFIMAGCSSTDAPPSATVLPALVATDEWAQETGWTRSTVPARTAPSRRWEINGDSYSVEGGVIVVSAGGQVRRIDPATGKAMWEVTVPGAPPKTRVSGGGGLFVLRGGDSGDSPFAVVLDPADGHEVWRNQGTEAIRGVEARGDLLMVEFAREVHALDRATGVQRWTSSLAAFAYEEAVQVYDASTVSFLDRVTGKPRWSAHASGPAAVNVMDDLVFLTGNGGGVVHELATGDERWRIALPGMSEPWMSPVDDTTSVISTNKQTVAVDKATGKRLWEAPGLGVVEHVDGVPRVVVRKSVSSREQEMIVYDPRTGTPVVPATTVPTADRAVTASGLMYLRDFMDVTAVRVQDLKVQWSISDRDLTMAYLHPIDNGFVAYVNDDKGARIVGYLG</sequence>
<feature type="domain" description="Pyrrolo-quinoline quinone repeat" evidence="2">
    <location>
        <begin position="127"/>
        <end position="250"/>
    </location>
</feature>
<dbReference type="OrthoDB" id="3453891at2"/>
<evidence type="ECO:0000313" key="4">
    <source>
        <dbReference type="Proteomes" id="UP000282454"/>
    </source>
</evidence>
<feature type="chain" id="PRO_5038795978" evidence="1">
    <location>
        <begin position="22"/>
        <end position="401"/>
    </location>
</feature>
<dbReference type="PROSITE" id="PS51257">
    <property type="entry name" value="PROKAR_LIPOPROTEIN"/>
    <property type="match status" value="1"/>
</dbReference>
<dbReference type="PANTHER" id="PTHR34512:SF30">
    <property type="entry name" value="OUTER MEMBRANE PROTEIN ASSEMBLY FACTOR BAMB"/>
    <property type="match status" value="1"/>
</dbReference>
<proteinExistence type="predicted"/>
<evidence type="ECO:0000313" key="3">
    <source>
        <dbReference type="EMBL" id="RLK58790.1"/>
    </source>
</evidence>
<reference evidence="3 4" key="1">
    <citation type="submission" date="2018-10" db="EMBL/GenBank/DDBJ databases">
        <title>Genomic Encyclopedia of Archaeal and Bacterial Type Strains, Phase II (KMG-II): from individual species to whole genera.</title>
        <authorList>
            <person name="Goeker M."/>
        </authorList>
    </citation>
    <scope>NUCLEOTIDE SEQUENCE [LARGE SCALE GENOMIC DNA]</scope>
    <source>
        <strain evidence="3 4">DSM 45657</strain>
    </source>
</reference>
<protein>
    <submittedName>
        <fullName evidence="3">Outer membrane protein assembly factor BamB</fullName>
    </submittedName>
</protein>
<dbReference type="AlphaFoldDB" id="A0A421B3B9"/>
<name>A0A421B3B9_9PSEU</name>
<dbReference type="Proteomes" id="UP000282454">
    <property type="component" value="Unassembled WGS sequence"/>
</dbReference>
<evidence type="ECO:0000259" key="2">
    <source>
        <dbReference type="Pfam" id="PF13360"/>
    </source>
</evidence>
<feature type="signal peptide" evidence="1">
    <location>
        <begin position="1"/>
        <end position="21"/>
    </location>
</feature>
<dbReference type="InterPro" id="IPR011047">
    <property type="entry name" value="Quinoprotein_ADH-like_sf"/>
</dbReference>
<evidence type="ECO:0000256" key="1">
    <source>
        <dbReference type="SAM" id="SignalP"/>
    </source>
</evidence>